<feature type="non-terminal residue" evidence="13">
    <location>
        <position position="61"/>
    </location>
</feature>
<evidence type="ECO:0000256" key="5">
    <source>
        <dbReference type="ARBA" id="ARBA00022692"/>
    </source>
</evidence>
<dbReference type="GO" id="GO:0020037">
    <property type="term" value="F:heme binding"/>
    <property type="evidence" value="ECO:0007669"/>
    <property type="project" value="InterPro"/>
</dbReference>
<keyword evidence="9" id="KW-0408">Iron</keyword>
<keyword evidence="4" id="KW-0349">Heme</keyword>
<dbReference type="InterPro" id="IPR001128">
    <property type="entry name" value="Cyt_P450"/>
</dbReference>
<keyword evidence="12" id="KW-0732">Signal</keyword>
<evidence type="ECO:0000256" key="7">
    <source>
        <dbReference type="ARBA" id="ARBA00022989"/>
    </source>
</evidence>
<keyword evidence="14" id="KW-1185">Reference proteome</keyword>
<dbReference type="AlphaFoldDB" id="A0A9P6EAI6"/>
<feature type="signal peptide" evidence="12">
    <location>
        <begin position="1"/>
        <end position="18"/>
    </location>
</feature>
<comment type="subcellular location">
    <subcellularLocation>
        <location evidence="2">Membrane</location>
        <topology evidence="2">Single-pass membrane protein</topology>
    </subcellularLocation>
</comment>
<comment type="cofactor">
    <cofactor evidence="1">
        <name>heme</name>
        <dbReference type="ChEBI" id="CHEBI:30413"/>
    </cofactor>
</comment>
<evidence type="ECO:0000256" key="6">
    <source>
        <dbReference type="ARBA" id="ARBA00022723"/>
    </source>
</evidence>
<evidence type="ECO:0000256" key="11">
    <source>
        <dbReference type="ARBA" id="ARBA00023136"/>
    </source>
</evidence>
<proteinExistence type="inferred from homology"/>
<evidence type="ECO:0000313" key="14">
    <source>
        <dbReference type="Proteomes" id="UP000807306"/>
    </source>
</evidence>
<evidence type="ECO:0000256" key="4">
    <source>
        <dbReference type="ARBA" id="ARBA00022617"/>
    </source>
</evidence>
<accession>A0A9P6EAI6</accession>
<evidence type="ECO:0000256" key="2">
    <source>
        <dbReference type="ARBA" id="ARBA00004167"/>
    </source>
</evidence>
<evidence type="ECO:0000256" key="12">
    <source>
        <dbReference type="SAM" id="SignalP"/>
    </source>
</evidence>
<keyword evidence="6" id="KW-0479">Metal-binding</keyword>
<dbReference type="GO" id="GO:0004497">
    <property type="term" value="F:monooxygenase activity"/>
    <property type="evidence" value="ECO:0007669"/>
    <property type="project" value="UniProtKB-KW"/>
</dbReference>
<dbReference type="InterPro" id="IPR036396">
    <property type="entry name" value="Cyt_P450_sf"/>
</dbReference>
<reference evidence="13" key="1">
    <citation type="submission" date="2020-11" db="EMBL/GenBank/DDBJ databases">
        <authorList>
            <consortium name="DOE Joint Genome Institute"/>
            <person name="Ahrendt S."/>
            <person name="Riley R."/>
            <person name="Andreopoulos W."/>
            <person name="Labutti K."/>
            <person name="Pangilinan J."/>
            <person name="Ruiz-Duenas F.J."/>
            <person name="Barrasa J.M."/>
            <person name="Sanchez-Garcia M."/>
            <person name="Camarero S."/>
            <person name="Miyauchi S."/>
            <person name="Serrano A."/>
            <person name="Linde D."/>
            <person name="Babiker R."/>
            <person name="Drula E."/>
            <person name="Ayuso-Fernandez I."/>
            <person name="Pacheco R."/>
            <person name="Padilla G."/>
            <person name="Ferreira P."/>
            <person name="Barriuso J."/>
            <person name="Kellner H."/>
            <person name="Castanera R."/>
            <person name="Alfaro M."/>
            <person name="Ramirez L."/>
            <person name="Pisabarro A.G."/>
            <person name="Kuo A."/>
            <person name="Tritt A."/>
            <person name="Lipzen A."/>
            <person name="He G."/>
            <person name="Yan M."/>
            <person name="Ng V."/>
            <person name="Cullen D."/>
            <person name="Martin F."/>
            <person name="Rosso M.-N."/>
            <person name="Henrissat B."/>
            <person name="Hibbett D."/>
            <person name="Martinez A.T."/>
            <person name="Grigoriev I.V."/>
        </authorList>
    </citation>
    <scope>NUCLEOTIDE SEQUENCE</scope>
    <source>
        <strain evidence="13">CBS 506.95</strain>
    </source>
</reference>
<keyword evidence="7" id="KW-1133">Transmembrane helix</keyword>
<feature type="non-terminal residue" evidence="13">
    <location>
        <position position="1"/>
    </location>
</feature>
<evidence type="ECO:0000256" key="3">
    <source>
        <dbReference type="ARBA" id="ARBA00010617"/>
    </source>
</evidence>
<gene>
    <name evidence="13" type="ORF">CPB83DRAFT_731632</name>
</gene>
<dbReference type="SUPFAM" id="SSF48264">
    <property type="entry name" value="Cytochrome P450"/>
    <property type="match status" value="1"/>
</dbReference>
<sequence>TVLSLCILSLLARPEVMQQACAELDRIVRPGYLPSFKDKPSLSFITAIRKEAFRWREATPL</sequence>
<dbReference type="InterPro" id="IPR050364">
    <property type="entry name" value="Cytochrome_P450_fung"/>
</dbReference>
<keyword evidence="11" id="KW-0472">Membrane</keyword>
<evidence type="ECO:0000256" key="10">
    <source>
        <dbReference type="ARBA" id="ARBA00023033"/>
    </source>
</evidence>
<keyword evidence="8" id="KW-0560">Oxidoreductase</keyword>
<evidence type="ECO:0000313" key="13">
    <source>
        <dbReference type="EMBL" id="KAF9525561.1"/>
    </source>
</evidence>
<dbReference type="GO" id="GO:0016020">
    <property type="term" value="C:membrane"/>
    <property type="evidence" value="ECO:0007669"/>
    <property type="project" value="UniProtKB-SubCell"/>
</dbReference>
<dbReference type="GO" id="GO:0016705">
    <property type="term" value="F:oxidoreductase activity, acting on paired donors, with incorporation or reduction of molecular oxygen"/>
    <property type="evidence" value="ECO:0007669"/>
    <property type="project" value="InterPro"/>
</dbReference>
<dbReference type="PANTHER" id="PTHR46300:SF2">
    <property type="entry name" value="CYTOCHROME P450 MONOOXYGENASE ALNH-RELATED"/>
    <property type="match status" value="1"/>
</dbReference>
<dbReference type="Pfam" id="PF00067">
    <property type="entry name" value="p450"/>
    <property type="match status" value="1"/>
</dbReference>
<evidence type="ECO:0000256" key="8">
    <source>
        <dbReference type="ARBA" id="ARBA00023002"/>
    </source>
</evidence>
<organism evidence="13 14">
    <name type="scientific">Crepidotus variabilis</name>
    <dbReference type="NCBI Taxonomy" id="179855"/>
    <lineage>
        <taxon>Eukaryota</taxon>
        <taxon>Fungi</taxon>
        <taxon>Dikarya</taxon>
        <taxon>Basidiomycota</taxon>
        <taxon>Agaricomycotina</taxon>
        <taxon>Agaricomycetes</taxon>
        <taxon>Agaricomycetidae</taxon>
        <taxon>Agaricales</taxon>
        <taxon>Agaricineae</taxon>
        <taxon>Crepidotaceae</taxon>
        <taxon>Crepidotus</taxon>
    </lineage>
</organism>
<dbReference type="Proteomes" id="UP000807306">
    <property type="component" value="Unassembled WGS sequence"/>
</dbReference>
<keyword evidence="10" id="KW-0503">Monooxygenase</keyword>
<dbReference type="Gene3D" id="1.10.630.10">
    <property type="entry name" value="Cytochrome P450"/>
    <property type="match status" value="1"/>
</dbReference>
<evidence type="ECO:0000256" key="9">
    <source>
        <dbReference type="ARBA" id="ARBA00023004"/>
    </source>
</evidence>
<dbReference type="PANTHER" id="PTHR46300">
    <property type="entry name" value="P450, PUTATIVE (EUROFUNG)-RELATED-RELATED"/>
    <property type="match status" value="1"/>
</dbReference>
<keyword evidence="5" id="KW-0812">Transmembrane</keyword>
<dbReference type="OrthoDB" id="2789670at2759"/>
<comment type="caution">
    <text evidence="13">The sequence shown here is derived from an EMBL/GenBank/DDBJ whole genome shotgun (WGS) entry which is preliminary data.</text>
</comment>
<protein>
    <submittedName>
        <fullName evidence="13">Uncharacterized protein</fullName>
    </submittedName>
</protein>
<comment type="similarity">
    <text evidence="3">Belongs to the cytochrome P450 family.</text>
</comment>
<dbReference type="EMBL" id="MU157882">
    <property type="protein sequence ID" value="KAF9525561.1"/>
    <property type="molecule type" value="Genomic_DNA"/>
</dbReference>
<feature type="chain" id="PRO_5040395342" evidence="12">
    <location>
        <begin position="19"/>
        <end position="61"/>
    </location>
</feature>
<name>A0A9P6EAI6_9AGAR</name>
<dbReference type="GO" id="GO:0005506">
    <property type="term" value="F:iron ion binding"/>
    <property type="evidence" value="ECO:0007669"/>
    <property type="project" value="InterPro"/>
</dbReference>
<evidence type="ECO:0000256" key="1">
    <source>
        <dbReference type="ARBA" id="ARBA00001971"/>
    </source>
</evidence>